<keyword evidence="2 7" id="KW-0813">Transport</keyword>
<evidence type="ECO:0000256" key="6">
    <source>
        <dbReference type="ARBA" id="ARBA00023136"/>
    </source>
</evidence>
<keyword evidence="5 7" id="KW-1133">Transmembrane helix</keyword>
<feature type="transmembrane region" description="Helical" evidence="7">
    <location>
        <begin position="265"/>
        <end position="286"/>
    </location>
</feature>
<reference evidence="10" key="1">
    <citation type="journal article" date="2019" name="Int. J. Syst. Evol. Microbiol.">
        <title>The Global Catalogue of Microorganisms (GCM) 10K type strain sequencing project: providing services to taxonomists for standard genome sequencing and annotation.</title>
        <authorList>
            <consortium name="The Broad Institute Genomics Platform"/>
            <consortium name="The Broad Institute Genome Sequencing Center for Infectious Disease"/>
            <person name="Wu L."/>
            <person name="Ma J."/>
        </authorList>
    </citation>
    <scope>NUCLEOTIDE SEQUENCE [LARGE SCALE GENOMIC DNA]</scope>
    <source>
        <strain evidence="10">CCM 8702</strain>
    </source>
</reference>
<feature type="transmembrane region" description="Helical" evidence="7">
    <location>
        <begin position="164"/>
        <end position="186"/>
    </location>
</feature>
<dbReference type="RefSeq" id="WP_172240717.1">
    <property type="nucleotide sequence ID" value="NZ_BMDD01000005.1"/>
</dbReference>
<dbReference type="InterPro" id="IPR000515">
    <property type="entry name" value="MetI-like"/>
</dbReference>
<dbReference type="PANTHER" id="PTHR43744:SF6">
    <property type="entry name" value="ABC TRANSPORTER PERMEASE PROTEIN YESQ-RELATED"/>
    <property type="match status" value="1"/>
</dbReference>
<accession>A0ABQ2A3T0</accession>
<evidence type="ECO:0000256" key="4">
    <source>
        <dbReference type="ARBA" id="ARBA00022692"/>
    </source>
</evidence>
<evidence type="ECO:0000256" key="3">
    <source>
        <dbReference type="ARBA" id="ARBA00022475"/>
    </source>
</evidence>
<dbReference type="Pfam" id="PF00528">
    <property type="entry name" value="BPD_transp_1"/>
    <property type="match status" value="1"/>
</dbReference>
<dbReference type="PANTHER" id="PTHR43744">
    <property type="entry name" value="ABC TRANSPORTER PERMEASE PROTEIN MG189-RELATED-RELATED"/>
    <property type="match status" value="1"/>
</dbReference>
<feature type="domain" description="ABC transmembrane type-1" evidence="8">
    <location>
        <begin position="96"/>
        <end position="286"/>
    </location>
</feature>
<feature type="transmembrane region" description="Helical" evidence="7">
    <location>
        <begin position="35"/>
        <end position="56"/>
    </location>
</feature>
<dbReference type="Gene3D" id="1.10.3720.10">
    <property type="entry name" value="MetI-like"/>
    <property type="match status" value="1"/>
</dbReference>
<proteinExistence type="inferred from homology"/>
<evidence type="ECO:0000256" key="7">
    <source>
        <dbReference type="RuleBase" id="RU363032"/>
    </source>
</evidence>
<keyword evidence="4 7" id="KW-0812">Transmembrane</keyword>
<feature type="transmembrane region" description="Helical" evidence="7">
    <location>
        <begin position="95"/>
        <end position="119"/>
    </location>
</feature>
<evidence type="ECO:0000256" key="1">
    <source>
        <dbReference type="ARBA" id="ARBA00004651"/>
    </source>
</evidence>
<feature type="transmembrane region" description="Helical" evidence="7">
    <location>
        <begin position="131"/>
        <end position="152"/>
    </location>
</feature>
<dbReference type="PROSITE" id="PS50928">
    <property type="entry name" value="ABC_TM1"/>
    <property type="match status" value="1"/>
</dbReference>
<gene>
    <name evidence="9" type="ORF">GCM10007362_37090</name>
</gene>
<evidence type="ECO:0000313" key="10">
    <source>
        <dbReference type="Proteomes" id="UP000605427"/>
    </source>
</evidence>
<dbReference type="Proteomes" id="UP000605427">
    <property type="component" value="Unassembled WGS sequence"/>
</dbReference>
<keyword evidence="6 7" id="KW-0472">Membrane</keyword>
<dbReference type="SUPFAM" id="SSF161098">
    <property type="entry name" value="MetI-like"/>
    <property type="match status" value="1"/>
</dbReference>
<keyword evidence="3" id="KW-1003">Cell membrane</keyword>
<name>A0ABQ2A3T0_9BACL</name>
<evidence type="ECO:0000256" key="2">
    <source>
        <dbReference type="ARBA" id="ARBA00022448"/>
    </source>
</evidence>
<comment type="caution">
    <text evidence="9">The sequence shown here is derived from an EMBL/GenBank/DDBJ whole genome shotgun (WGS) entry which is preliminary data.</text>
</comment>
<keyword evidence="10" id="KW-1185">Reference proteome</keyword>
<sequence length="302" mass="34399">MGRPALSSTGKRKSGEPIDAYNVPVRKRRMKPREVFLFVLLSVGSLLFLLPLWWMISTSLKSPQEIAQYPPTFIPNEFHFENYVHTWQAAPFTLYAFNTLMLAFFAVVGNVLMNSFIAYGFARIAFRGKRFWFSVLLATMMIPGFVTLIPQYVLFSKLHLVGTYYPLIIPQFLGSAFYIFMLRQFYMGIPKELTEAAKIDGANHLYIWARIVIPLSKPALAAIAVFAFNGAWNDFLGPLLYVNDEVLYTLQIGLQSFRGSVQTQWNYLMAGSVIVLLPVIILFFLFQKYFIEGMNLTAGTKG</sequence>
<organism evidence="9 10">
    <name type="scientific">Saccharibacillus endophyticus</name>
    <dbReference type="NCBI Taxonomy" id="2060666"/>
    <lineage>
        <taxon>Bacteria</taxon>
        <taxon>Bacillati</taxon>
        <taxon>Bacillota</taxon>
        <taxon>Bacilli</taxon>
        <taxon>Bacillales</taxon>
        <taxon>Paenibacillaceae</taxon>
        <taxon>Saccharibacillus</taxon>
    </lineage>
</organism>
<dbReference type="CDD" id="cd06261">
    <property type="entry name" value="TM_PBP2"/>
    <property type="match status" value="1"/>
</dbReference>
<comment type="subcellular location">
    <subcellularLocation>
        <location evidence="1 7">Cell membrane</location>
        <topology evidence="1 7">Multi-pass membrane protein</topology>
    </subcellularLocation>
</comment>
<evidence type="ECO:0000313" key="9">
    <source>
        <dbReference type="EMBL" id="GGH83725.1"/>
    </source>
</evidence>
<evidence type="ECO:0000256" key="5">
    <source>
        <dbReference type="ARBA" id="ARBA00022989"/>
    </source>
</evidence>
<dbReference type="InterPro" id="IPR035906">
    <property type="entry name" value="MetI-like_sf"/>
</dbReference>
<evidence type="ECO:0000259" key="8">
    <source>
        <dbReference type="PROSITE" id="PS50928"/>
    </source>
</evidence>
<comment type="similarity">
    <text evidence="7">Belongs to the binding-protein-dependent transport system permease family.</text>
</comment>
<dbReference type="EMBL" id="BMDD01000005">
    <property type="protein sequence ID" value="GGH83725.1"/>
    <property type="molecule type" value="Genomic_DNA"/>
</dbReference>
<protein>
    <submittedName>
        <fullName evidence="9">Sugar ABC transporter permease</fullName>
    </submittedName>
</protein>
<feature type="transmembrane region" description="Helical" evidence="7">
    <location>
        <begin position="207"/>
        <end position="232"/>
    </location>
</feature>